<protein>
    <submittedName>
        <fullName evidence="4">Uncharacterized protein</fullName>
    </submittedName>
</protein>
<dbReference type="InterPro" id="IPR049192">
    <property type="entry name" value="DUF4246_C"/>
</dbReference>
<feature type="domain" description="DUF4246" evidence="2">
    <location>
        <begin position="85"/>
        <end position="485"/>
    </location>
</feature>
<dbReference type="Proteomes" id="UP000807716">
    <property type="component" value="Unassembled WGS sequence"/>
</dbReference>
<proteinExistence type="predicted"/>
<gene>
    <name evidence="4" type="ORF">DFQ27_009388</name>
</gene>
<evidence type="ECO:0000313" key="4">
    <source>
        <dbReference type="EMBL" id="KAG0250465.1"/>
    </source>
</evidence>
<dbReference type="Pfam" id="PF21666">
    <property type="entry name" value="DUF4246_N"/>
    <property type="match status" value="1"/>
</dbReference>
<evidence type="ECO:0000313" key="5">
    <source>
        <dbReference type="Proteomes" id="UP000807716"/>
    </source>
</evidence>
<dbReference type="AlphaFoldDB" id="A0A9P6PRB1"/>
<dbReference type="OrthoDB" id="415532at2759"/>
<dbReference type="InterPro" id="IPR025340">
    <property type="entry name" value="DUF4246"/>
</dbReference>
<dbReference type="PANTHER" id="PTHR33119:SF1">
    <property type="entry name" value="FE2OG DIOXYGENASE DOMAIN-CONTAINING PROTEIN"/>
    <property type="match status" value="1"/>
</dbReference>
<accession>A0A9P6PRB1</accession>
<name>A0A9P6PRB1_9FUNG</name>
<comment type="caution">
    <text evidence="4">The sequence shown here is derived from an EMBL/GenBank/DDBJ whole genome shotgun (WGS) entry which is preliminary data.</text>
</comment>
<feature type="region of interest" description="Disordered" evidence="1">
    <location>
        <begin position="1"/>
        <end position="21"/>
    </location>
</feature>
<dbReference type="Pfam" id="PF14033">
    <property type="entry name" value="DUF4246"/>
    <property type="match status" value="1"/>
</dbReference>
<feature type="domain" description="DUF4246" evidence="3">
    <location>
        <begin position="8"/>
        <end position="65"/>
    </location>
</feature>
<reference evidence="4" key="1">
    <citation type="journal article" date="2020" name="Fungal Divers.">
        <title>Resolving the Mortierellaceae phylogeny through synthesis of multi-gene phylogenetics and phylogenomics.</title>
        <authorList>
            <person name="Vandepol N."/>
            <person name="Liber J."/>
            <person name="Desiro A."/>
            <person name="Na H."/>
            <person name="Kennedy M."/>
            <person name="Barry K."/>
            <person name="Grigoriev I.V."/>
            <person name="Miller A.N."/>
            <person name="O'Donnell K."/>
            <person name="Stajich J.E."/>
            <person name="Bonito G."/>
        </authorList>
    </citation>
    <scope>NUCLEOTIDE SEQUENCE</scope>
    <source>
        <strain evidence="4">BC1065</strain>
    </source>
</reference>
<dbReference type="PANTHER" id="PTHR33119">
    <property type="entry name" value="IFI3P"/>
    <property type="match status" value="1"/>
</dbReference>
<organism evidence="4 5">
    <name type="scientific">Actinomortierella ambigua</name>
    <dbReference type="NCBI Taxonomy" id="1343610"/>
    <lineage>
        <taxon>Eukaryota</taxon>
        <taxon>Fungi</taxon>
        <taxon>Fungi incertae sedis</taxon>
        <taxon>Mucoromycota</taxon>
        <taxon>Mortierellomycotina</taxon>
        <taxon>Mortierellomycetes</taxon>
        <taxon>Mortierellales</taxon>
        <taxon>Mortierellaceae</taxon>
        <taxon>Actinomortierella</taxon>
    </lineage>
</organism>
<dbReference type="EMBL" id="JAAAJB010000858">
    <property type="protein sequence ID" value="KAG0250465.1"/>
    <property type="molecule type" value="Genomic_DNA"/>
</dbReference>
<evidence type="ECO:0000259" key="3">
    <source>
        <dbReference type="Pfam" id="PF21666"/>
    </source>
</evidence>
<sequence>MVLTRSKTKTPPLPHPWTGEDYGDGLPPISIPELVMMAASNAIREKPEWWRKMTDPAIVGRWKQEILEESRARSGGNDGAVLRDAQIEYIFKELQWYAQHRQDQLDQEGVTAPIEYAIDNTRRSDHLIPQELKQRFLTCVDKLTNIPDGDKDWHPGSNNQVLDIVHPSLFCFVAGRTHVTKEEAIPAFDFIGQGNVAEEVAESKDVAEMYHSSKYHWLPTDFEVSSDGKVNIKSYINNLHPLEHKDMYPVLGEIFEYFLPMFEQVLGDMLTISPQKQRLDVKPYDWYIEPNYAEAEDEDAAWEEWHETRVPLFPEIPEFKSIETSPVYNLRNKTLQVIVKMANIELTPENPTYNGGTWHVEGMANERIVATGIYYYKSENISTSRLNFRMSVQEPDYEQGDYTGMKYMYELENDEPLIQLLDGIVTKEDRCIAFPNIFQHQVQPFELADKTKTGSRGILVFFLVDPSHPILSTTHVPPQQKHWSEPHWMLKDAREKMPPEIFQEIESYVDWPMDLKEAKEHREKLMAERKYFVSETNINMFERPFSLCEH</sequence>
<evidence type="ECO:0000259" key="2">
    <source>
        <dbReference type="Pfam" id="PF14033"/>
    </source>
</evidence>
<evidence type="ECO:0000256" key="1">
    <source>
        <dbReference type="SAM" id="MobiDB-lite"/>
    </source>
</evidence>
<dbReference type="InterPro" id="IPR049207">
    <property type="entry name" value="DUF4246_N"/>
</dbReference>
<keyword evidence="5" id="KW-1185">Reference proteome</keyword>